<dbReference type="Proteomes" id="UP000193224">
    <property type="component" value="Unassembled WGS sequence"/>
</dbReference>
<gene>
    <name evidence="2" type="ORF">ROA7745_02564</name>
</gene>
<proteinExistence type="predicted"/>
<name>A0A1X7BT31_9RHOB</name>
<keyword evidence="1" id="KW-0472">Membrane</keyword>
<reference evidence="2 3" key="1">
    <citation type="submission" date="2017-03" db="EMBL/GenBank/DDBJ databases">
        <authorList>
            <person name="Afonso C.L."/>
            <person name="Miller P.J."/>
            <person name="Scott M.A."/>
            <person name="Spackman E."/>
            <person name="Goraichik I."/>
            <person name="Dimitrov K.M."/>
            <person name="Suarez D.L."/>
            <person name="Swayne D.E."/>
        </authorList>
    </citation>
    <scope>NUCLEOTIDE SEQUENCE [LARGE SCALE GENOMIC DNA]</scope>
    <source>
        <strain evidence="2 3">CECT 7745</strain>
    </source>
</reference>
<keyword evidence="1" id="KW-0812">Transmembrane</keyword>
<dbReference type="EMBL" id="FWXB01000009">
    <property type="protein sequence ID" value="SMC12734.1"/>
    <property type="molecule type" value="Genomic_DNA"/>
</dbReference>
<keyword evidence="3" id="KW-1185">Reference proteome</keyword>
<evidence type="ECO:0000256" key="1">
    <source>
        <dbReference type="SAM" id="Phobius"/>
    </source>
</evidence>
<sequence length="103" mass="11184">MKTCIRRGVPRCLRQDGWWLDPITFAGPTPDRLQAVPTPRRYALHALVLAGLIAIAQVPGLSDATEMHPATSEVSCADEDFLHFHAAGAFRSLAPLPQQGTPL</sequence>
<dbReference type="AlphaFoldDB" id="A0A1X7BT31"/>
<keyword evidence="1" id="KW-1133">Transmembrane helix</keyword>
<evidence type="ECO:0000313" key="3">
    <source>
        <dbReference type="Proteomes" id="UP000193224"/>
    </source>
</evidence>
<dbReference type="OrthoDB" id="7280060at2"/>
<dbReference type="RefSeq" id="WP_085800684.1">
    <property type="nucleotide sequence ID" value="NZ_FWXB01000009.1"/>
</dbReference>
<protein>
    <submittedName>
        <fullName evidence="2">Uncharacterized protein</fullName>
    </submittedName>
</protein>
<feature type="transmembrane region" description="Helical" evidence="1">
    <location>
        <begin position="42"/>
        <end position="62"/>
    </location>
</feature>
<evidence type="ECO:0000313" key="2">
    <source>
        <dbReference type="EMBL" id="SMC12734.1"/>
    </source>
</evidence>
<organism evidence="2 3">
    <name type="scientific">Roseovarius aestuarii</name>
    <dbReference type="NCBI Taxonomy" id="475083"/>
    <lineage>
        <taxon>Bacteria</taxon>
        <taxon>Pseudomonadati</taxon>
        <taxon>Pseudomonadota</taxon>
        <taxon>Alphaproteobacteria</taxon>
        <taxon>Rhodobacterales</taxon>
        <taxon>Roseobacteraceae</taxon>
        <taxon>Roseovarius</taxon>
    </lineage>
</organism>
<accession>A0A1X7BT31</accession>